<accession>A0ABV0JC21</accession>
<feature type="compositionally biased region" description="Pro residues" evidence="9">
    <location>
        <begin position="50"/>
        <end position="63"/>
    </location>
</feature>
<keyword evidence="3" id="KW-0813">Transport</keyword>
<gene>
    <name evidence="11" type="ORF">NC998_19670</name>
</gene>
<evidence type="ECO:0000256" key="6">
    <source>
        <dbReference type="ARBA" id="ARBA00022927"/>
    </source>
</evidence>
<keyword evidence="12" id="KW-1185">Reference proteome</keyword>
<dbReference type="Pfam" id="PF03865">
    <property type="entry name" value="ShlB"/>
    <property type="match status" value="1"/>
</dbReference>
<evidence type="ECO:0000256" key="1">
    <source>
        <dbReference type="ARBA" id="ARBA00004442"/>
    </source>
</evidence>
<dbReference type="InterPro" id="IPR034746">
    <property type="entry name" value="POTRA"/>
</dbReference>
<dbReference type="RefSeq" id="WP_190443146.1">
    <property type="nucleotide sequence ID" value="NZ_JAMPKM010000013.1"/>
</dbReference>
<feature type="domain" description="POTRA" evidence="10">
    <location>
        <begin position="89"/>
        <end position="164"/>
    </location>
</feature>
<protein>
    <submittedName>
        <fullName evidence="11">ShlB/FhaC/HecB family hemolysin secretion/activation protein</fullName>
    </submittedName>
</protein>
<keyword evidence="5" id="KW-0812">Transmembrane</keyword>
<comment type="caution">
    <text evidence="11">The sequence shown here is derived from an EMBL/GenBank/DDBJ whole genome shotgun (WGS) entry which is preliminary data.</text>
</comment>
<evidence type="ECO:0000256" key="9">
    <source>
        <dbReference type="SAM" id="MobiDB-lite"/>
    </source>
</evidence>
<evidence type="ECO:0000313" key="12">
    <source>
        <dbReference type="Proteomes" id="UP001464891"/>
    </source>
</evidence>
<dbReference type="Proteomes" id="UP001464891">
    <property type="component" value="Unassembled WGS sequence"/>
</dbReference>
<comment type="subcellular location">
    <subcellularLocation>
        <location evidence="1">Cell outer membrane</location>
    </subcellularLocation>
</comment>
<dbReference type="PROSITE" id="PS51779">
    <property type="entry name" value="POTRA"/>
    <property type="match status" value="1"/>
</dbReference>
<dbReference type="Pfam" id="PF08479">
    <property type="entry name" value="POTRA_2"/>
    <property type="match status" value="1"/>
</dbReference>
<proteinExistence type="inferred from homology"/>
<feature type="region of interest" description="Disordered" evidence="9">
    <location>
        <begin position="34"/>
        <end position="84"/>
    </location>
</feature>
<dbReference type="EMBL" id="JAMPKM010000013">
    <property type="protein sequence ID" value="MEP0819325.1"/>
    <property type="molecule type" value="Genomic_DNA"/>
</dbReference>
<evidence type="ECO:0000256" key="4">
    <source>
        <dbReference type="ARBA" id="ARBA00022452"/>
    </source>
</evidence>
<evidence type="ECO:0000256" key="2">
    <source>
        <dbReference type="ARBA" id="ARBA00009055"/>
    </source>
</evidence>
<dbReference type="Gene3D" id="3.10.20.310">
    <property type="entry name" value="membrane protein fhac"/>
    <property type="match status" value="1"/>
</dbReference>
<reference evidence="11 12" key="1">
    <citation type="submission" date="2022-04" db="EMBL/GenBank/DDBJ databases">
        <title>Positive selection, recombination, and allopatry shape intraspecific diversity of widespread and dominant cyanobacteria.</title>
        <authorList>
            <person name="Wei J."/>
            <person name="Shu W."/>
            <person name="Hu C."/>
        </authorList>
    </citation>
    <scope>NUCLEOTIDE SEQUENCE [LARGE SCALE GENOMIC DNA]</scope>
    <source>
        <strain evidence="11 12">GB2-A4</strain>
    </source>
</reference>
<evidence type="ECO:0000259" key="10">
    <source>
        <dbReference type="PROSITE" id="PS51779"/>
    </source>
</evidence>
<evidence type="ECO:0000256" key="8">
    <source>
        <dbReference type="ARBA" id="ARBA00023237"/>
    </source>
</evidence>
<comment type="similarity">
    <text evidence="2">Belongs to the TPS (TC 1.B.20) family.</text>
</comment>
<dbReference type="InterPro" id="IPR005565">
    <property type="entry name" value="Hemolysn_activator_HlyB_C"/>
</dbReference>
<keyword evidence="7" id="KW-0472">Membrane</keyword>
<keyword evidence="4" id="KW-1134">Transmembrane beta strand</keyword>
<dbReference type="InterPro" id="IPR013686">
    <property type="entry name" value="Polypept-transport_assoc_ShlB"/>
</dbReference>
<dbReference type="Gene3D" id="2.40.160.50">
    <property type="entry name" value="membrane protein fhac: a member of the omp85/tpsb transporter family"/>
    <property type="match status" value="1"/>
</dbReference>
<evidence type="ECO:0000313" key="11">
    <source>
        <dbReference type="EMBL" id="MEP0819325.1"/>
    </source>
</evidence>
<dbReference type="PANTHER" id="PTHR34597:SF3">
    <property type="entry name" value="OUTER MEMBRANE TRANSPORTER CDIB"/>
    <property type="match status" value="1"/>
</dbReference>
<name>A0ABV0JC21_9CYAN</name>
<sequence length="580" mass="63695">MLLISSTTANPLPAQTVDKNPTFASQLVLSQASFPPPDILEPPSRNIPTPETPQPSPVLPPPEELLRPPASSPDVTQPQPLPDNVPATITVERFEVVGSTVFSPAELAAVTQAFTQRPISLAELFQARSALTQLYVERGYITSGAYIPPQQLRNGVVTIQIVEGTLEEIIITGTRRLKPTYVQNRLAIATQQPLNRDRLLEALQLLQINPLIESLSAELSAGTRPGENLLEVRVTEAETFNTQITLDNGRSPSVGTFRRRLQLSEANLLGLGDSFSAAYTNTAGSNSLDASYTLPLNAHNGTLNLAYGTSASQVIEEPFDQLDIDANSRYYELNLRQPLVETPREEFAIGLTASRRESQASLLGGDIPFPALGADEQGKTHISALRFFQEWTRRSNREVFAARSQFSLGLDALDATLSDTGPDSRFFSWRGQGQWVRLLAPDTLLLLRTDVQLAAQSLVPLEQIGLGGLETVRGYRQDLLLADNGLFASAEVRLPVARIRRWDSVLQLTPFVDFGTAWNRGDREEADPNTLASVGLGLRWQMGDRLTARLDWGMPLVSVDASKETLQENGLYFSILYNPF</sequence>
<evidence type="ECO:0000256" key="7">
    <source>
        <dbReference type="ARBA" id="ARBA00023136"/>
    </source>
</evidence>
<evidence type="ECO:0000256" key="3">
    <source>
        <dbReference type="ARBA" id="ARBA00022448"/>
    </source>
</evidence>
<evidence type="ECO:0000256" key="5">
    <source>
        <dbReference type="ARBA" id="ARBA00022692"/>
    </source>
</evidence>
<organism evidence="11 12">
    <name type="scientific">Trichocoleus desertorum GB2-A4</name>
    <dbReference type="NCBI Taxonomy" id="2933944"/>
    <lineage>
        <taxon>Bacteria</taxon>
        <taxon>Bacillati</taxon>
        <taxon>Cyanobacteriota</taxon>
        <taxon>Cyanophyceae</taxon>
        <taxon>Leptolyngbyales</taxon>
        <taxon>Trichocoleusaceae</taxon>
        <taxon>Trichocoleus</taxon>
    </lineage>
</organism>
<keyword evidence="6" id="KW-0653">Protein transport</keyword>
<keyword evidence="8" id="KW-0998">Cell outer membrane</keyword>
<dbReference type="InterPro" id="IPR051544">
    <property type="entry name" value="TPS_OM_transporter"/>
</dbReference>
<dbReference type="PANTHER" id="PTHR34597">
    <property type="entry name" value="SLR1661 PROTEIN"/>
    <property type="match status" value="1"/>
</dbReference>